<dbReference type="InterPro" id="IPR055414">
    <property type="entry name" value="LRR_R13L4/SHOC2-like"/>
</dbReference>
<dbReference type="InterPro" id="IPR003591">
    <property type="entry name" value="Leu-rich_rpt_typical-subtyp"/>
</dbReference>
<organism evidence="7 8">
    <name type="scientific">Prunus yedoensis var. nudiflora</name>
    <dbReference type="NCBI Taxonomy" id="2094558"/>
    <lineage>
        <taxon>Eukaryota</taxon>
        <taxon>Viridiplantae</taxon>
        <taxon>Streptophyta</taxon>
        <taxon>Embryophyta</taxon>
        <taxon>Tracheophyta</taxon>
        <taxon>Spermatophyta</taxon>
        <taxon>Magnoliopsida</taxon>
        <taxon>eudicotyledons</taxon>
        <taxon>Gunneridae</taxon>
        <taxon>Pentapetalae</taxon>
        <taxon>rosids</taxon>
        <taxon>fabids</taxon>
        <taxon>Rosales</taxon>
        <taxon>Rosaceae</taxon>
        <taxon>Amygdaloideae</taxon>
        <taxon>Amygdaleae</taxon>
        <taxon>Prunus</taxon>
    </lineage>
</organism>
<dbReference type="STRING" id="2094558.A0A314Y3S7"/>
<dbReference type="Pfam" id="PF00931">
    <property type="entry name" value="NB-ARC"/>
    <property type="match status" value="1"/>
</dbReference>
<dbReference type="InterPro" id="IPR042197">
    <property type="entry name" value="Apaf_helical"/>
</dbReference>
<dbReference type="InterPro" id="IPR002182">
    <property type="entry name" value="NB-ARC"/>
</dbReference>
<evidence type="ECO:0000256" key="1">
    <source>
        <dbReference type="ARBA" id="ARBA00022614"/>
    </source>
</evidence>
<dbReference type="PANTHER" id="PTHR23155:SF955">
    <property type="entry name" value="AAA+ ATPASE DOMAIN-CONTAINING PROTEIN"/>
    <property type="match status" value="1"/>
</dbReference>
<dbReference type="Gene3D" id="3.40.50.300">
    <property type="entry name" value="P-loop containing nucleotide triphosphate hydrolases"/>
    <property type="match status" value="1"/>
</dbReference>
<dbReference type="InterPro" id="IPR058922">
    <property type="entry name" value="WHD_DRP"/>
</dbReference>
<comment type="caution">
    <text evidence="7">The sequence shown here is derived from an EMBL/GenBank/DDBJ whole genome shotgun (WGS) entry which is preliminary data.</text>
</comment>
<dbReference type="AlphaFoldDB" id="A0A314Y3S7"/>
<feature type="domain" description="Disease resistance R13L4/SHOC-2-like LRR" evidence="6">
    <location>
        <begin position="641"/>
        <end position="895"/>
    </location>
</feature>
<dbReference type="GO" id="GO:0043531">
    <property type="term" value="F:ADP binding"/>
    <property type="evidence" value="ECO:0007669"/>
    <property type="project" value="InterPro"/>
</dbReference>
<dbReference type="Pfam" id="PF23598">
    <property type="entry name" value="LRR_14"/>
    <property type="match status" value="1"/>
</dbReference>
<keyword evidence="2" id="KW-0677">Repeat</keyword>
<gene>
    <name evidence="7" type="ORF">Pyn_18317</name>
</gene>
<evidence type="ECO:0000313" key="7">
    <source>
        <dbReference type="EMBL" id="PQP98523.1"/>
    </source>
</evidence>
<dbReference type="Gene3D" id="3.80.10.10">
    <property type="entry name" value="Ribonuclease Inhibitor"/>
    <property type="match status" value="1"/>
</dbReference>
<evidence type="ECO:0000313" key="8">
    <source>
        <dbReference type="Proteomes" id="UP000250321"/>
    </source>
</evidence>
<name>A0A314Y3S7_PRUYE</name>
<sequence>MKDIEQLKELETNMEKFWVKAAKKTIDKAKDAIATISKPTRANRKSWQKLKKDMTHFDARISKLLESKEKSDFKFIRRESSKSAAHPSDQPEEYTFHHEYQQITGDMDFLSALNNIQNWLNQLPETSGKLSSAVSSLRKELESTQQLFKDTKTTEHASNARHACLEQLKKLAPEAEQYSKTHMEDSEQCPSDFIKQLETTIITLQRRMKVYSIEVKKECCSVIGLEEDIHELVRRLTTNSESEQNSVISILGMKGIGKTTLAKEVYRHKTITNHFEVHCWVSVPARSNEIDLVNTVGSKVLPDWNQVKQRGKEYCTKTMWKLLKEKRCLLVFDNVLSRETLDALQIAFPVAEMTNGSRILLTTGIKAFADYSNAHDDPNNCIQCYPLRLRTQEESWEFFTQMVHISSSKKELIANAKKVVGKTGGLPLVIFRLGYLLARNTLLTPAELSRSRERISYGRNQSPWLDTKEMNKEELQKGYFELFPGGDFEIPARRLVALWVAKELVKLKEDEKRTQEEVAYEYLSKLVDRNMIQVVQRKPNGDIKTCCLPSALRELLLRDKGTNSTTRSWSQSTSSDQQHVAYHFDDNDASFSRINGLTTNSANVMHGSYPRSILFFDTREGNKPGEEIGEFLRRGIACGFFAKLEVLDLERVFKPKVPKTIGKLKKLKYLGLRWTYIETIPETIGKLENLETLDLKHTEVRTLPSSIWKLKNLRHLYLNQNCLIKFPHLPSAIFMKNLQTLSGVFMDKANLVNYRPDKLVVLRKLVLAFQLGVPERKLLAEWIEKLTHLQSLTLTSIDEKGAPQPLKLKHLSKLEQLSSLHLLGRLEKSDRVINELPKSLTHITFSATEIKEVSMPMLGKLPKLKSLSLIYGSYQGTAITCSKDDFPQLFVLKLWNLNSLGKLDVEKEQCEISGS</sequence>
<dbReference type="Gene3D" id="1.10.8.430">
    <property type="entry name" value="Helical domain of apoptotic protease-activating factors"/>
    <property type="match status" value="1"/>
</dbReference>
<evidence type="ECO:0000259" key="5">
    <source>
        <dbReference type="Pfam" id="PF23559"/>
    </source>
</evidence>
<dbReference type="InterPro" id="IPR001611">
    <property type="entry name" value="Leu-rich_rpt"/>
</dbReference>
<evidence type="ECO:0000256" key="2">
    <source>
        <dbReference type="ARBA" id="ARBA00022737"/>
    </source>
</evidence>
<dbReference type="OrthoDB" id="611536at2759"/>
<evidence type="ECO:0000259" key="6">
    <source>
        <dbReference type="Pfam" id="PF23598"/>
    </source>
</evidence>
<protein>
    <submittedName>
        <fullName evidence="7">Putative inactive disease susceptibility protein LOV1</fullName>
    </submittedName>
</protein>
<dbReference type="PROSITE" id="PS51450">
    <property type="entry name" value="LRR"/>
    <property type="match status" value="1"/>
</dbReference>
<dbReference type="SMART" id="SM00369">
    <property type="entry name" value="LRR_TYP"/>
    <property type="match status" value="3"/>
</dbReference>
<dbReference type="InterPro" id="IPR027417">
    <property type="entry name" value="P-loop_NTPase"/>
</dbReference>
<feature type="domain" description="NB-ARC" evidence="4">
    <location>
        <begin position="226"/>
        <end position="404"/>
    </location>
</feature>
<dbReference type="SUPFAM" id="SSF52540">
    <property type="entry name" value="P-loop containing nucleoside triphosphate hydrolases"/>
    <property type="match status" value="1"/>
</dbReference>
<feature type="domain" description="Disease resistance protein winged helix" evidence="5">
    <location>
        <begin position="483"/>
        <end position="555"/>
    </location>
</feature>
<dbReference type="Pfam" id="PF23559">
    <property type="entry name" value="WHD_DRP"/>
    <property type="match status" value="1"/>
</dbReference>
<accession>A0A314Y3S7</accession>
<dbReference type="SUPFAM" id="SSF52058">
    <property type="entry name" value="L domain-like"/>
    <property type="match status" value="1"/>
</dbReference>
<dbReference type="EMBL" id="PJQY01001893">
    <property type="protein sequence ID" value="PQP98523.1"/>
    <property type="molecule type" value="Genomic_DNA"/>
</dbReference>
<evidence type="ECO:0000256" key="3">
    <source>
        <dbReference type="ARBA" id="ARBA00022821"/>
    </source>
</evidence>
<keyword evidence="3" id="KW-0611">Plant defense</keyword>
<dbReference type="Proteomes" id="UP000250321">
    <property type="component" value="Unassembled WGS sequence"/>
</dbReference>
<dbReference type="InterPro" id="IPR032675">
    <property type="entry name" value="LRR_dom_sf"/>
</dbReference>
<keyword evidence="1" id="KW-0433">Leucine-rich repeat</keyword>
<evidence type="ECO:0000259" key="4">
    <source>
        <dbReference type="Pfam" id="PF00931"/>
    </source>
</evidence>
<reference evidence="7 8" key="1">
    <citation type="submission" date="2018-02" db="EMBL/GenBank/DDBJ databases">
        <title>Draft genome of wild Prunus yedoensis var. nudiflora.</title>
        <authorList>
            <person name="Baek S."/>
            <person name="Kim J.-H."/>
            <person name="Choi K."/>
            <person name="Kim G.-B."/>
            <person name="Cho A."/>
            <person name="Jang H."/>
            <person name="Shin C.-H."/>
            <person name="Yu H.-J."/>
            <person name="Mun J.-H."/>
        </authorList>
    </citation>
    <scope>NUCLEOTIDE SEQUENCE [LARGE SCALE GENOMIC DNA]</scope>
    <source>
        <strain evidence="8">cv. Jeju island</strain>
        <tissue evidence="7">Leaf</tissue>
    </source>
</reference>
<dbReference type="PRINTS" id="PR00364">
    <property type="entry name" value="DISEASERSIST"/>
</dbReference>
<dbReference type="GO" id="GO:0098542">
    <property type="term" value="P:defense response to other organism"/>
    <property type="evidence" value="ECO:0007669"/>
    <property type="project" value="TreeGrafter"/>
</dbReference>
<proteinExistence type="predicted"/>
<dbReference type="PANTHER" id="PTHR23155">
    <property type="entry name" value="DISEASE RESISTANCE PROTEIN RP"/>
    <property type="match status" value="1"/>
</dbReference>
<keyword evidence="8" id="KW-1185">Reference proteome</keyword>
<dbReference type="InterPro" id="IPR044974">
    <property type="entry name" value="Disease_R_plants"/>
</dbReference>